<dbReference type="PANTHER" id="PTHR12110">
    <property type="entry name" value="HYDROXYPYRUVATE ISOMERASE"/>
    <property type="match status" value="1"/>
</dbReference>
<reference evidence="2 3" key="1">
    <citation type="submission" date="2016-10" db="EMBL/GenBank/DDBJ databases">
        <authorList>
            <person name="de Groot N.N."/>
        </authorList>
    </citation>
    <scope>NUCLEOTIDE SEQUENCE [LARGE SCALE GENOMIC DNA]</scope>
    <source>
        <strain evidence="2 3">DSM 15345</strain>
    </source>
</reference>
<feature type="domain" description="Xylose isomerase-like TIM barrel" evidence="1">
    <location>
        <begin position="33"/>
        <end position="274"/>
    </location>
</feature>
<dbReference type="STRING" id="89524.SAMN05444370_107143"/>
<dbReference type="EMBL" id="FNQM01000007">
    <property type="protein sequence ID" value="SEA61457.1"/>
    <property type="molecule type" value="Genomic_DNA"/>
</dbReference>
<sequence length="319" mass="33601">MPHPSEPTIDAIGLNTTGLPDCRIDMLDAVLRDFRAHGCDHVELVARRLDLVIGGRIHAARVDAVAAALGRSGLGATLHAHHAINLMDRVDPATHRAAAEASVSICAKLGVQSMVIHSGVAPRAAWEADAAGLLADERDAFRRLGDLAGATGVRLAVENMIVKPEASGLVAYGAHPGALAGQLAAIDHPAVGATLDFGHAWLSAPVLGFDYLAELEALSPWVWHLHLHDNFGRVSRAGVGDAGDEVALGLGDMHAPMFLGSIPWLDVLPRMRFRPGTKGMIELNWRFMADAPKVVATARAFAAFLDGGPAPRDPFAAST</sequence>
<dbReference type="OrthoDB" id="127676at2"/>
<dbReference type="InterPro" id="IPR013022">
    <property type="entry name" value="Xyl_isomerase-like_TIM-brl"/>
</dbReference>
<gene>
    <name evidence="2" type="ORF">SAMN05444370_107143</name>
</gene>
<dbReference type="Pfam" id="PF01261">
    <property type="entry name" value="AP_endonuc_2"/>
    <property type="match status" value="1"/>
</dbReference>
<name>A0A1H4CM93_9RHOB</name>
<evidence type="ECO:0000259" key="1">
    <source>
        <dbReference type="Pfam" id="PF01261"/>
    </source>
</evidence>
<dbReference type="InterPro" id="IPR036237">
    <property type="entry name" value="Xyl_isomerase-like_sf"/>
</dbReference>
<dbReference type="Gene3D" id="3.20.20.150">
    <property type="entry name" value="Divalent-metal-dependent TIM barrel enzymes"/>
    <property type="match status" value="1"/>
</dbReference>
<proteinExistence type="predicted"/>
<dbReference type="SUPFAM" id="SSF51658">
    <property type="entry name" value="Xylose isomerase-like"/>
    <property type="match status" value="1"/>
</dbReference>
<evidence type="ECO:0000313" key="3">
    <source>
        <dbReference type="Proteomes" id="UP000198703"/>
    </source>
</evidence>
<dbReference type="InterPro" id="IPR050312">
    <property type="entry name" value="IolE/XylAMocC-like"/>
</dbReference>
<dbReference type="Proteomes" id="UP000198703">
    <property type="component" value="Unassembled WGS sequence"/>
</dbReference>
<evidence type="ECO:0000313" key="2">
    <source>
        <dbReference type="EMBL" id="SEA61457.1"/>
    </source>
</evidence>
<protein>
    <submittedName>
        <fullName evidence="2">Sugar phosphate isomerase/epimerase</fullName>
    </submittedName>
</protein>
<dbReference type="AlphaFoldDB" id="A0A1H4CM93"/>
<keyword evidence="3" id="KW-1185">Reference proteome</keyword>
<organism evidence="2 3">
    <name type="scientific">Rubrimonas cliftonensis</name>
    <dbReference type="NCBI Taxonomy" id="89524"/>
    <lineage>
        <taxon>Bacteria</taxon>
        <taxon>Pseudomonadati</taxon>
        <taxon>Pseudomonadota</taxon>
        <taxon>Alphaproteobacteria</taxon>
        <taxon>Rhodobacterales</taxon>
        <taxon>Paracoccaceae</taxon>
        <taxon>Rubrimonas</taxon>
    </lineage>
</organism>
<dbReference type="RefSeq" id="WP_093254117.1">
    <property type="nucleotide sequence ID" value="NZ_FNQM01000007.1"/>
</dbReference>
<accession>A0A1H4CM93</accession>
<keyword evidence="2" id="KW-0413">Isomerase</keyword>
<dbReference type="GO" id="GO:0016853">
    <property type="term" value="F:isomerase activity"/>
    <property type="evidence" value="ECO:0007669"/>
    <property type="project" value="UniProtKB-KW"/>
</dbReference>